<proteinExistence type="predicted"/>
<dbReference type="WBParaSite" id="SMUV_0000757401-mRNA-1">
    <property type="protein sequence ID" value="SMUV_0000757401-mRNA-1"/>
    <property type="gene ID" value="SMUV_0000757401"/>
</dbReference>
<name>A0A0N5AS24_9BILA</name>
<feature type="coiled-coil region" evidence="1">
    <location>
        <begin position="114"/>
        <end position="141"/>
    </location>
</feature>
<feature type="compositionally biased region" description="Low complexity" evidence="2">
    <location>
        <begin position="18"/>
        <end position="40"/>
    </location>
</feature>
<sequence length="145" mass="15961">MWLYERCCRASRARSHRSAPSSNPADSSSGSGNAAATVASQPAPSLQKHPKYREASSIQFPDVATYESSCQDVAFIKGQLLELQRLVNVRNFSEASATDILPKKTPKDSDGLAVEDLLRENEALRKQLEEKDQIISMLRAQIPSV</sequence>
<organism evidence="3 4">
    <name type="scientific">Syphacia muris</name>
    <dbReference type="NCBI Taxonomy" id="451379"/>
    <lineage>
        <taxon>Eukaryota</taxon>
        <taxon>Metazoa</taxon>
        <taxon>Ecdysozoa</taxon>
        <taxon>Nematoda</taxon>
        <taxon>Chromadorea</taxon>
        <taxon>Rhabditida</taxon>
        <taxon>Spirurina</taxon>
        <taxon>Oxyuridomorpha</taxon>
        <taxon>Oxyuroidea</taxon>
        <taxon>Oxyuridae</taxon>
        <taxon>Syphacia</taxon>
    </lineage>
</organism>
<keyword evidence="1" id="KW-0175">Coiled coil</keyword>
<evidence type="ECO:0000256" key="2">
    <source>
        <dbReference type="SAM" id="MobiDB-lite"/>
    </source>
</evidence>
<dbReference type="Proteomes" id="UP000046393">
    <property type="component" value="Unplaced"/>
</dbReference>
<evidence type="ECO:0000313" key="4">
    <source>
        <dbReference type="WBParaSite" id="SMUV_0000757401-mRNA-1"/>
    </source>
</evidence>
<feature type="region of interest" description="Disordered" evidence="2">
    <location>
        <begin position="10"/>
        <end position="53"/>
    </location>
</feature>
<keyword evidence="3" id="KW-1185">Reference proteome</keyword>
<evidence type="ECO:0000256" key="1">
    <source>
        <dbReference type="SAM" id="Coils"/>
    </source>
</evidence>
<accession>A0A0N5AS24</accession>
<evidence type="ECO:0000313" key="3">
    <source>
        <dbReference type="Proteomes" id="UP000046393"/>
    </source>
</evidence>
<dbReference type="AlphaFoldDB" id="A0A0N5AS24"/>
<reference evidence="4" key="1">
    <citation type="submission" date="2017-02" db="UniProtKB">
        <authorList>
            <consortium name="WormBaseParasite"/>
        </authorList>
    </citation>
    <scope>IDENTIFICATION</scope>
</reference>
<protein>
    <submittedName>
        <fullName evidence="4">Mediator complex subunit 9</fullName>
    </submittedName>
</protein>